<feature type="signal peptide" evidence="1">
    <location>
        <begin position="1"/>
        <end position="20"/>
    </location>
</feature>
<dbReference type="Proteomes" id="UP000625631">
    <property type="component" value="Unassembled WGS sequence"/>
</dbReference>
<reference evidence="2 3" key="1">
    <citation type="submission" date="2020-12" db="EMBL/GenBank/DDBJ databases">
        <title>Hymenobacter sp.</title>
        <authorList>
            <person name="Kim M.K."/>
        </authorList>
    </citation>
    <scope>NUCLEOTIDE SEQUENCE [LARGE SCALE GENOMIC DNA]</scope>
    <source>
        <strain evidence="2 3">BT442</strain>
    </source>
</reference>
<keyword evidence="1" id="KW-0732">Signal</keyword>
<proteinExistence type="predicted"/>
<name>A0ABS0QA42_9BACT</name>
<evidence type="ECO:0000313" key="3">
    <source>
        <dbReference type="Proteomes" id="UP000625631"/>
    </source>
</evidence>
<accession>A0ABS0QA42</accession>
<keyword evidence="3" id="KW-1185">Reference proteome</keyword>
<evidence type="ECO:0000256" key="1">
    <source>
        <dbReference type="SAM" id="SignalP"/>
    </source>
</evidence>
<evidence type="ECO:0000313" key="2">
    <source>
        <dbReference type="EMBL" id="MBH8559546.1"/>
    </source>
</evidence>
<gene>
    <name evidence="2" type="ORF">I7X13_15910</name>
</gene>
<sequence length="145" mass="15392">MRTLLLFPLLTLLSATNIPAAPQAGTRFEGKFSNGLKGNTLSFVLAPDGKTIRDFTFKGYWRCDGKLEMLGAAGPTKGTFAVSNGTIAGRICEPPNGGATAWCFDLGGKIVGKTASGRFRMNINALRCDSYELQWEATAVGPAAK</sequence>
<feature type="chain" id="PRO_5047092670" description="DUF995 domain-containing protein" evidence="1">
    <location>
        <begin position="21"/>
        <end position="145"/>
    </location>
</feature>
<dbReference type="EMBL" id="JAEDAE010000008">
    <property type="protein sequence ID" value="MBH8559546.1"/>
    <property type="molecule type" value="Genomic_DNA"/>
</dbReference>
<dbReference type="RefSeq" id="WP_198076232.1">
    <property type="nucleotide sequence ID" value="NZ_JAEDAE010000008.1"/>
</dbReference>
<protein>
    <recommendedName>
        <fullName evidence="4">DUF995 domain-containing protein</fullName>
    </recommendedName>
</protein>
<organism evidence="2 3">
    <name type="scientific">Hymenobacter negativus</name>
    <dbReference type="NCBI Taxonomy" id="2795026"/>
    <lineage>
        <taxon>Bacteria</taxon>
        <taxon>Pseudomonadati</taxon>
        <taxon>Bacteroidota</taxon>
        <taxon>Cytophagia</taxon>
        <taxon>Cytophagales</taxon>
        <taxon>Hymenobacteraceae</taxon>
        <taxon>Hymenobacter</taxon>
    </lineage>
</organism>
<comment type="caution">
    <text evidence="2">The sequence shown here is derived from an EMBL/GenBank/DDBJ whole genome shotgun (WGS) entry which is preliminary data.</text>
</comment>
<evidence type="ECO:0008006" key="4">
    <source>
        <dbReference type="Google" id="ProtNLM"/>
    </source>
</evidence>